<name>A0AAV2WFF6_MYCNE</name>
<dbReference type="SUPFAM" id="SSF56112">
    <property type="entry name" value="Protein kinase-like (PK-like)"/>
    <property type="match status" value="1"/>
</dbReference>
<evidence type="ECO:0000256" key="1">
    <source>
        <dbReference type="ARBA" id="ARBA00009670"/>
    </source>
</evidence>
<dbReference type="InterPro" id="IPR051409">
    <property type="entry name" value="Atypical_kinase_ADCK"/>
</dbReference>
<keyword evidence="2" id="KW-0808">Transferase</keyword>
<dbReference type="InterPro" id="IPR004147">
    <property type="entry name" value="ABC1_dom"/>
</dbReference>
<dbReference type="EMBL" id="LK021337">
    <property type="protein sequence ID" value="CDQ42843.1"/>
    <property type="molecule type" value="Genomic_DNA"/>
</dbReference>
<feature type="compositionally biased region" description="Low complexity" evidence="5">
    <location>
        <begin position="20"/>
        <end position="31"/>
    </location>
</feature>
<dbReference type="Proteomes" id="UP000028864">
    <property type="component" value="Unassembled WGS sequence"/>
</dbReference>
<evidence type="ECO:0000313" key="8">
    <source>
        <dbReference type="Proteomes" id="UP000028864"/>
    </source>
</evidence>
<sequence length="476" mass="52742">MRTSPKSASRVSRTTQLGKVAARQAARQAVDAARRPFQSEEEQARARDEQMLRLADDLVETLGSMRGAAMKLGQIISLLNFGLSSQDSRAEFSRRLEPLFNAAPPVPNATMFKLIDKEISPSGRRLLAHIDEVPVATASLGQVYRGTLSDGRAVAIKIQYPFARDAVRADLKNMAMLVRLRRPFYPVPGLDEVMEEVRKQIEAELDYRLELDNHRSVYEANREHPVFAIPEPIDELCSSRILATEYVEGRALHTFSPTDQADRDRVGEAIYRFYAGNIYTTGRFCADPHPGNILVLEDGRLAFLDFGLYVRMSPDDLDCQRSILAAAMKGDAATVHELTRRAGFLADAEAMPPAMTMDYMHAVAGWYLLPGVAQITEKVAHKALSQAMLPRSDFRDGIFSQRMLGPHAFARRTEMSVCALLGTLQAANNWHAIASEWAFGHPPITEMGRAIAEYETAAGRGRSQPVDKTAGSPPSR</sequence>
<dbReference type="GO" id="GO:0016740">
    <property type="term" value="F:transferase activity"/>
    <property type="evidence" value="ECO:0007669"/>
    <property type="project" value="UniProtKB-KW"/>
</dbReference>
<feature type="region of interest" description="Disordered" evidence="5">
    <location>
        <begin position="1"/>
        <end position="46"/>
    </location>
</feature>
<evidence type="ECO:0000256" key="3">
    <source>
        <dbReference type="ARBA" id="ARBA00022741"/>
    </source>
</evidence>
<reference evidence="7" key="2">
    <citation type="submission" date="2015-09" db="EMBL/GenBank/DDBJ databases">
        <title>Draft genome sequence of Mycobacterium neoaurum DSM 44074.</title>
        <authorList>
            <person name="Croce O."/>
            <person name="Robert C."/>
            <person name="Raoult D."/>
            <person name="Drancourt M."/>
        </authorList>
    </citation>
    <scope>NUCLEOTIDE SEQUENCE</scope>
    <source>
        <strain evidence="7">DSM 44074</strain>
    </source>
</reference>
<keyword evidence="3" id="KW-0547">Nucleotide-binding</keyword>
<reference evidence="7" key="1">
    <citation type="submission" date="2014-05" db="EMBL/GenBank/DDBJ databases">
        <authorList>
            <person name="Urmite Genomes"/>
        </authorList>
    </citation>
    <scope>NUCLEOTIDE SEQUENCE</scope>
    <source>
        <strain evidence="7">DSM 44074</strain>
    </source>
</reference>
<keyword evidence="4 7" id="KW-0067">ATP-binding</keyword>
<dbReference type="PANTHER" id="PTHR43851:SF3">
    <property type="entry name" value="COENZYME Q8"/>
    <property type="match status" value="1"/>
</dbReference>
<dbReference type="RefSeq" id="WP_042509541.1">
    <property type="nucleotide sequence ID" value="NZ_LK021337.1"/>
</dbReference>
<dbReference type="InterPro" id="IPR011009">
    <property type="entry name" value="Kinase-like_dom_sf"/>
</dbReference>
<evidence type="ECO:0000259" key="6">
    <source>
        <dbReference type="Pfam" id="PF03109"/>
    </source>
</evidence>
<dbReference type="PANTHER" id="PTHR43851">
    <property type="match status" value="1"/>
</dbReference>
<dbReference type="Pfam" id="PF03109">
    <property type="entry name" value="ABC1"/>
    <property type="match status" value="1"/>
</dbReference>
<evidence type="ECO:0000313" key="7">
    <source>
        <dbReference type="EMBL" id="CDQ42843.1"/>
    </source>
</evidence>
<evidence type="ECO:0000256" key="5">
    <source>
        <dbReference type="SAM" id="MobiDB-lite"/>
    </source>
</evidence>
<accession>A0AAV2WFF6</accession>
<feature type="domain" description="ABC1 atypical kinase-like" evidence="6">
    <location>
        <begin position="99"/>
        <end position="338"/>
    </location>
</feature>
<organism evidence="7 8">
    <name type="scientific">Mycolicibacterium neoaurum</name>
    <name type="common">Mycobacterium neoaurum</name>
    <dbReference type="NCBI Taxonomy" id="1795"/>
    <lineage>
        <taxon>Bacteria</taxon>
        <taxon>Bacillati</taxon>
        <taxon>Actinomycetota</taxon>
        <taxon>Actinomycetes</taxon>
        <taxon>Mycobacteriales</taxon>
        <taxon>Mycobacteriaceae</taxon>
        <taxon>Mycolicibacterium</taxon>
    </lineage>
</organism>
<feature type="compositionally biased region" description="Basic and acidic residues" evidence="5">
    <location>
        <begin position="32"/>
        <end position="46"/>
    </location>
</feature>
<feature type="region of interest" description="Disordered" evidence="5">
    <location>
        <begin position="455"/>
        <end position="476"/>
    </location>
</feature>
<feature type="compositionally biased region" description="Polar residues" evidence="5">
    <location>
        <begin position="1"/>
        <end position="17"/>
    </location>
</feature>
<comment type="similarity">
    <text evidence="1">Belongs to the protein kinase superfamily. ADCK protein kinase family.</text>
</comment>
<gene>
    <name evidence="7" type="ORF">BN1047_00701</name>
</gene>
<dbReference type="AlphaFoldDB" id="A0AAV2WFF6"/>
<proteinExistence type="inferred from homology"/>
<evidence type="ECO:0000256" key="4">
    <source>
        <dbReference type="ARBA" id="ARBA00022840"/>
    </source>
</evidence>
<dbReference type="GO" id="GO:0005524">
    <property type="term" value="F:ATP binding"/>
    <property type="evidence" value="ECO:0007669"/>
    <property type="project" value="UniProtKB-KW"/>
</dbReference>
<evidence type="ECO:0000256" key="2">
    <source>
        <dbReference type="ARBA" id="ARBA00022679"/>
    </source>
</evidence>
<dbReference type="InterPro" id="IPR034646">
    <property type="entry name" value="ADCK3_dom"/>
</dbReference>
<dbReference type="CDD" id="cd13970">
    <property type="entry name" value="ABC1_ADCK3"/>
    <property type="match status" value="1"/>
</dbReference>
<protein>
    <submittedName>
        <fullName evidence="7">ABC transporter ATP-binding protein</fullName>
    </submittedName>
</protein>